<accession>A0A4R7FLF8</accession>
<feature type="transmembrane region" description="Helical" evidence="7">
    <location>
        <begin position="124"/>
        <end position="145"/>
    </location>
</feature>
<dbReference type="GO" id="GO:0005886">
    <property type="term" value="C:plasma membrane"/>
    <property type="evidence" value="ECO:0007669"/>
    <property type="project" value="UniProtKB-SubCell"/>
</dbReference>
<reference evidence="9 10" key="1">
    <citation type="submission" date="2019-03" db="EMBL/GenBank/DDBJ databases">
        <title>Genomic Encyclopedia of Archaeal and Bacterial Type Strains, Phase II (KMG-II): from individual species to whole genera.</title>
        <authorList>
            <person name="Goeker M."/>
        </authorList>
    </citation>
    <scope>NUCLEOTIDE SEQUENCE [LARGE SCALE GENOMIC DNA]</scope>
    <source>
        <strain evidence="9 10">DSM 24782</strain>
    </source>
</reference>
<dbReference type="AlphaFoldDB" id="A0A4R7FLF8"/>
<organism evidence="9 10">
    <name type="scientific">Amnibacterium kyonggiense</name>
    <dbReference type="NCBI Taxonomy" id="595671"/>
    <lineage>
        <taxon>Bacteria</taxon>
        <taxon>Bacillati</taxon>
        <taxon>Actinomycetota</taxon>
        <taxon>Actinomycetes</taxon>
        <taxon>Micrococcales</taxon>
        <taxon>Microbacteriaceae</taxon>
        <taxon>Amnibacterium</taxon>
    </lineage>
</organism>
<evidence type="ECO:0000256" key="1">
    <source>
        <dbReference type="ARBA" id="ARBA00004651"/>
    </source>
</evidence>
<dbReference type="Proteomes" id="UP000295344">
    <property type="component" value="Unassembled WGS sequence"/>
</dbReference>
<feature type="transmembrane region" description="Helical" evidence="7">
    <location>
        <begin position="26"/>
        <end position="46"/>
    </location>
</feature>
<evidence type="ECO:0000256" key="5">
    <source>
        <dbReference type="ARBA" id="ARBA00022989"/>
    </source>
</evidence>
<comment type="similarity">
    <text evidence="7">Belongs to the binding-protein-dependent transport system permease family.</text>
</comment>
<dbReference type="PROSITE" id="PS50928">
    <property type="entry name" value="ABC_TM1"/>
    <property type="match status" value="1"/>
</dbReference>
<dbReference type="Pfam" id="PF00528">
    <property type="entry name" value="BPD_transp_1"/>
    <property type="match status" value="1"/>
</dbReference>
<dbReference type="Gene3D" id="1.10.3720.10">
    <property type="entry name" value="MetI-like"/>
    <property type="match status" value="1"/>
</dbReference>
<dbReference type="SUPFAM" id="SSF161098">
    <property type="entry name" value="MetI-like"/>
    <property type="match status" value="1"/>
</dbReference>
<gene>
    <name evidence="9" type="ORF">CLV52_2176</name>
</gene>
<evidence type="ECO:0000256" key="3">
    <source>
        <dbReference type="ARBA" id="ARBA00022475"/>
    </source>
</evidence>
<keyword evidence="5 7" id="KW-1133">Transmembrane helix</keyword>
<evidence type="ECO:0000256" key="4">
    <source>
        <dbReference type="ARBA" id="ARBA00022692"/>
    </source>
</evidence>
<dbReference type="GO" id="GO:0055085">
    <property type="term" value="P:transmembrane transport"/>
    <property type="evidence" value="ECO:0007669"/>
    <property type="project" value="InterPro"/>
</dbReference>
<sequence length="293" mass="31531">MTAVTAGTARRRTPSIRRRNRVVRPLQYVALAAYVVFLGFPLLFLLTTSFKSSRELLAPNPTLLPQSLDLSNFGQAIQQANLLQSGLNSVIVAVSTTIVVTVISLPAAYALARFRSRIRSAATGWILLSQVFPFILVIIPLFLVLKQVGLVDSLVGLVLVYTVWSLPFTLWMLQGHVASIPVDLEEAGATDGAGRLRVLVSIVLPLLGPGLVATSLFTFISAWNEFFFALVLIQNPALQTLPLSLARFVGSEGQVQLGQLAAGALLATLPSLLFFVLIQRRLTSGLLSGAVKG</sequence>
<dbReference type="EMBL" id="SOAM01000002">
    <property type="protein sequence ID" value="TDS77235.1"/>
    <property type="molecule type" value="Genomic_DNA"/>
</dbReference>
<keyword evidence="4 7" id="KW-0812">Transmembrane</keyword>
<evidence type="ECO:0000259" key="8">
    <source>
        <dbReference type="PROSITE" id="PS50928"/>
    </source>
</evidence>
<dbReference type="PANTHER" id="PTHR32243:SF18">
    <property type="entry name" value="INNER MEMBRANE ABC TRANSPORTER PERMEASE PROTEIN YCJP"/>
    <property type="match status" value="1"/>
</dbReference>
<evidence type="ECO:0000313" key="10">
    <source>
        <dbReference type="Proteomes" id="UP000295344"/>
    </source>
</evidence>
<feature type="transmembrane region" description="Helical" evidence="7">
    <location>
        <begin position="257"/>
        <end position="278"/>
    </location>
</feature>
<feature type="transmembrane region" description="Helical" evidence="7">
    <location>
        <begin position="90"/>
        <end position="112"/>
    </location>
</feature>
<keyword evidence="10" id="KW-1185">Reference proteome</keyword>
<keyword evidence="3" id="KW-1003">Cell membrane</keyword>
<protein>
    <submittedName>
        <fullName evidence="9">Carbohydrate ABC transporter membrane protein 2 (CUT1 family)</fullName>
    </submittedName>
</protein>
<dbReference type="InterPro" id="IPR050901">
    <property type="entry name" value="BP-dep_ABC_trans_perm"/>
</dbReference>
<comment type="caution">
    <text evidence="9">The sequence shown here is derived from an EMBL/GenBank/DDBJ whole genome shotgun (WGS) entry which is preliminary data.</text>
</comment>
<comment type="subcellular location">
    <subcellularLocation>
        <location evidence="1 7">Cell membrane</location>
        <topology evidence="1 7">Multi-pass membrane protein</topology>
    </subcellularLocation>
</comment>
<dbReference type="RefSeq" id="WP_133766329.1">
    <property type="nucleotide sequence ID" value="NZ_BAAARP010000002.1"/>
</dbReference>
<feature type="domain" description="ABC transmembrane type-1" evidence="8">
    <location>
        <begin position="86"/>
        <end position="278"/>
    </location>
</feature>
<keyword evidence="2 7" id="KW-0813">Transport</keyword>
<dbReference type="CDD" id="cd06261">
    <property type="entry name" value="TM_PBP2"/>
    <property type="match status" value="1"/>
</dbReference>
<keyword evidence="6 7" id="KW-0472">Membrane</keyword>
<evidence type="ECO:0000256" key="7">
    <source>
        <dbReference type="RuleBase" id="RU363032"/>
    </source>
</evidence>
<feature type="transmembrane region" description="Helical" evidence="7">
    <location>
        <begin position="151"/>
        <end position="173"/>
    </location>
</feature>
<name>A0A4R7FLF8_9MICO</name>
<dbReference type="OrthoDB" id="3569827at2"/>
<evidence type="ECO:0000313" key="9">
    <source>
        <dbReference type="EMBL" id="TDS77235.1"/>
    </source>
</evidence>
<dbReference type="InterPro" id="IPR000515">
    <property type="entry name" value="MetI-like"/>
</dbReference>
<evidence type="ECO:0000256" key="6">
    <source>
        <dbReference type="ARBA" id="ARBA00023136"/>
    </source>
</evidence>
<dbReference type="InterPro" id="IPR035906">
    <property type="entry name" value="MetI-like_sf"/>
</dbReference>
<feature type="transmembrane region" description="Helical" evidence="7">
    <location>
        <begin position="198"/>
        <end position="220"/>
    </location>
</feature>
<evidence type="ECO:0000256" key="2">
    <source>
        <dbReference type="ARBA" id="ARBA00022448"/>
    </source>
</evidence>
<proteinExistence type="inferred from homology"/>
<dbReference type="PANTHER" id="PTHR32243">
    <property type="entry name" value="MALTOSE TRANSPORT SYSTEM PERMEASE-RELATED"/>
    <property type="match status" value="1"/>
</dbReference>